<dbReference type="STRING" id="3821.A0A151S5I5"/>
<comment type="subcellular location">
    <subcellularLocation>
        <location evidence="1">Nucleus</location>
    </subcellularLocation>
</comment>
<keyword evidence="6" id="KW-0539">Nucleus</keyword>
<dbReference type="InterPro" id="IPR053106">
    <property type="entry name" value="Plant_Male-Germline_Reg_TFs"/>
</dbReference>
<gene>
    <name evidence="9" type="ORF">KK1_028207</name>
</gene>
<dbReference type="PANTHER" id="PTHR47996">
    <property type="entry name" value="TRANSCRIPTION FACTOR DUO1"/>
    <property type="match status" value="1"/>
</dbReference>
<dbReference type="CDD" id="cd00167">
    <property type="entry name" value="SANT"/>
    <property type="match status" value="2"/>
</dbReference>
<dbReference type="PANTHER" id="PTHR47996:SF1">
    <property type="entry name" value="MYB TRANSCRIPTION FACTOR"/>
    <property type="match status" value="1"/>
</dbReference>
<dbReference type="InterPro" id="IPR017930">
    <property type="entry name" value="Myb_dom"/>
</dbReference>
<dbReference type="AlphaFoldDB" id="A0A151S5I5"/>
<protein>
    <submittedName>
        <fullName evidence="9">Transcription factor GAMYB</fullName>
    </submittedName>
</protein>
<dbReference type="EMBL" id="KQ483463">
    <property type="protein sequence ID" value="KYP50052.1"/>
    <property type="molecule type" value="Genomic_DNA"/>
</dbReference>
<dbReference type="InterPro" id="IPR009057">
    <property type="entry name" value="Homeodomain-like_sf"/>
</dbReference>
<evidence type="ECO:0000256" key="5">
    <source>
        <dbReference type="ARBA" id="ARBA00023163"/>
    </source>
</evidence>
<keyword evidence="3" id="KW-0805">Transcription regulation</keyword>
<keyword evidence="10" id="KW-1185">Reference proteome</keyword>
<evidence type="ECO:0000259" key="7">
    <source>
        <dbReference type="PROSITE" id="PS50090"/>
    </source>
</evidence>
<keyword evidence="5" id="KW-0804">Transcription</keyword>
<accession>A0A151S5I5</accession>
<evidence type="ECO:0000256" key="4">
    <source>
        <dbReference type="ARBA" id="ARBA00023125"/>
    </source>
</evidence>
<feature type="domain" description="Myb-like" evidence="7">
    <location>
        <begin position="68"/>
        <end position="120"/>
    </location>
</feature>
<feature type="domain" description="Myb-like" evidence="7">
    <location>
        <begin position="129"/>
        <end position="172"/>
    </location>
</feature>
<dbReference type="Gene3D" id="1.10.10.60">
    <property type="entry name" value="Homeodomain-like"/>
    <property type="match status" value="2"/>
</dbReference>
<dbReference type="Pfam" id="PF00249">
    <property type="entry name" value="Myb_DNA-binding"/>
    <property type="match status" value="2"/>
</dbReference>
<dbReference type="FunFam" id="1.10.10.60:FF:000351">
    <property type="entry name" value="Transcription factor GAMYB"/>
    <property type="match status" value="1"/>
</dbReference>
<reference evidence="9" key="1">
    <citation type="journal article" date="2012" name="Nat. Biotechnol.">
        <title>Draft genome sequence of pigeonpea (Cajanus cajan), an orphan legume crop of resource-poor farmers.</title>
        <authorList>
            <person name="Varshney R.K."/>
            <person name="Chen W."/>
            <person name="Li Y."/>
            <person name="Bharti A.K."/>
            <person name="Saxena R.K."/>
            <person name="Schlueter J.A."/>
            <person name="Donoghue M.T."/>
            <person name="Azam S."/>
            <person name="Fan G."/>
            <person name="Whaley A.M."/>
            <person name="Farmer A.D."/>
            <person name="Sheridan J."/>
            <person name="Iwata A."/>
            <person name="Tuteja R."/>
            <person name="Penmetsa R.V."/>
            <person name="Wu W."/>
            <person name="Upadhyaya H.D."/>
            <person name="Yang S.P."/>
            <person name="Shah T."/>
            <person name="Saxena K.B."/>
            <person name="Michael T."/>
            <person name="McCombie W.R."/>
            <person name="Yang B."/>
            <person name="Zhang G."/>
            <person name="Yang H."/>
            <person name="Wang J."/>
            <person name="Spillane C."/>
            <person name="Cook D.R."/>
            <person name="May G.D."/>
            <person name="Xu X."/>
            <person name="Jackson S.A."/>
        </authorList>
    </citation>
    <scope>NUCLEOTIDE SEQUENCE [LARGE SCALE GENOMIC DNA]</scope>
</reference>
<evidence type="ECO:0000256" key="3">
    <source>
        <dbReference type="ARBA" id="ARBA00023015"/>
    </source>
</evidence>
<evidence type="ECO:0000256" key="1">
    <source>
        <dbReference type="ARBA" id="ARBA00004123"/>
    </source>
</evidence>
<dbReference type="OMA" id="YVKKGPW"/>
<evidence type="ECO:0000256" key="6">
    <source>
        <dbReference type="ARBA" id="ARBA00023242"/>
    </source>
</evidence>
<dbReference type="GO" id="GO:0003677">
    <property type="term" value="F:DNA binding"/>
    <property type="evidence" value="ECO:0007669"/>
    <property type="project" value="UniProtKB-KW"/>
</dbReference>
<dbReference type="GO" id="GO:0005634">
    <property type="term" value="C:nucleus"/>
    <property type="evidence" value="ECO:0007669"/>
    <property type="project" value="UniProtKB-SubCell"/>
</dbReference>
<proteinExistence type="predicted"/>
<dbReference type="Proteomes" id="UP000075243">
    <property type="component" value="Unassembled WGS sequence"/>
</dbReference>
<sequence length="364" mass="41883">MTCILTSYVCMFVFELNVICRTRTVHALTRESNHTGVKPSISNTFSGAFYLIRENIETNVEMEKEFDRGYIKKGPWSSEEDEVLLRHVTKYGPREWSSIRSKGLLPRTGKSCRLRWVNKLRPNLKTGCKFTAEEERLVIELQAQFGNKWAKIATYLHGRTDNDVKNFWSSRRKRLERMLQRPPTLKPHKNKGKLPLNLVQVEKVPPCSSNQVEENLSYLTSYMGNNEVFEMINLPDLIKPNYQYLESDPLSAVEVEVDATPLHTVPSFESSSGYNFPLLPEPLMDYPLFPECHDLVPEPFDPNFIDEFEQKKCSEGVCSQELETMLPTLGFEGNSQSTSSNGLFKDFSSEIFEYFEQIPTSSEV</sequence>
<dbReference type="SMART" id="SM00717">
    <property type="entry name" value="SANT"/>
    <property type="match status" value="2"/>
</dbReference>
<organism evidence="9 10">
    <name type="scientific">Cajanus cajan</name>
    <name type="common">Pigeon pea</name>
    <name type="synonym">Cajanus indicus</name>
    <dbReference type="NCBI Taxonomy" id="3821"/>
    <lineage>
        <taxon>Eukaryota</taxon>
        <taxon>Viridiplantae</taxon>
        <taxon>Streptophyta</taxon>
        <taxon>Embryophyta</taxon>
        <taxon>Tracheophyta</taxon>
        <taxon>Spermatophyta</taxon>
        <taxon>Magnoliopsida</taxon>
        <taxon>eudicotyledons</taxon>
        <taxon>Gunneridae</taxon>
        <taxon>Pentapetalae</taxon>
        <taxon>rosids</taxon>
        <taxon>fabids</taxon>
        <taxon>Fabales</taxon>
        <taxon>Fabaceae</taxon>
        <taxon>Papilionoideae</taxon>
        <taxon>50 kb inversion clade</taxon>
        <taxon>NPAAA clade</taxon>
        <taxon>indigoferoid/millettioid clade</taxon>
        <taxon>Phaseoleae</taxon>
        <taxon>Cajanus</taxon>
    </lineage>
</organism>
<dbReference type="InterPro" id="IPR001005">
    <property type="entry name" value="SANT/Myb"/>
</dbReference>
<dbReference type="Gramene" id="C.cajan_28672.t">
    <property type="protein sequence ID" value="C.cajan_28672.t"/>
    <property type="gene ID" value="C.cajan_28672"/>
</dbReference>
<evidence type="ECO:0000313" key="9">
    <source>
        <dbReference type="EMBL" id="KYP50052.1"/>
    </source>
</evidence>
<dbReference type="FunFam" id="1.10.10.60:FF:000060">
    <property type="entry name" value="MYB transcription factor"/>
    <property type="match status" value="1"/>
</dbReference>
<evidence type="ECO:0000259" key="8">
    <source>
        <dbReference type="PROSITE" id="PS51294"/>
    </source>
</evidence>
<feature type="domain" description="HTH myb-type" evidence="8">
    <location>
        <begin position="71"/>
        <end position="116"/>
    </location>
</feature>
<dbReference type="PROSITE" id="PS50090">
    <property type="entry name" value="MYB_LIKE"/>
    <property type="match status" value="2"/>
</dbReference>
<name>A0A151S5I5_CAJCA</name>
<feature type="domain" description="HTH myb-type" evidence="8">
    <location>
        <begin position="121"/>
        <end position="176"/>
    </location>
</feature>
<keyword evidence="2" id="KW-0677">Repeat</keyword>
<dbReference type="PROSITE" id="PS51294">
    <property type="entry name" value="HTH_MYB"/>
    <property type="match status" value="2"/>
</dbReference>
<keyword evidence="4" id="KW-0238">DNA-binding</keyword>
<dbReference type="SUPFAM" id="SSF46689">
    <property type="entry name" value="Homeodomain-like"/>
    <property type="match status" value="1"/>
</dbReference>
<evidence type="ECO:0000256" key="2">
    <source>
        <dbReference type="ARBA" id="ARBA00022737"/>
    </source>
</evidence>
<evidence type="ECO:0000313" key="10">
    <source>
        <dbReference type="Proteomes" id="UP000075243"/>
    </source>
</evidence>